<name>A0ABW9G5Y1_9GAMM</name>
<dbReference type="EMBL" id="JBEQCT010000003">
    <property type="protein sequence ID" value="MFM2485075.1"/>
    <property type="molecule type" value="Genomic_DNA"/>
</dbReference>
<gene>
    <name evidence="1" type="ORF">ABUE30_08355</name>
</gene>
<organism evidence="1 2">
    <name type="scientific">Celerinatantimonas yamalensis</name>
    <dbReference type="NCBI Taxonomy" id="559956"/>
    <lineage>
        <taxon>Bacteria</taxon>
        <taxon>Pseudomonadati</taxon>
        <taxon>Pseudomonadota</taxon>
        <taxon>Gammaproteobacteria</taxon>
        <taxon>Celerinatantimonadaceae</taxon>
        <taxon>Celerinatantimonas</taxon>
    </lineage>
</organism>
<evidence type="ECO:0000313" key="2">
    <source>
        <dbReference type="Proteomes" id="UP001629953"/>
    </source>
</evidence>
<keyword evidence="2" id="KW-1185">Reference proteome</keyword>
<protein>
    <submittedName>
        <fullName evidence="1">Uncharacterized protein</fullName>
    </submittedName>
</protein>
<reference evidence="1 2" key="1">
    <citation type="journal article" date="2013" name="Int. J. Syst. Evol. Microbiol.">
        <title>Celerinatantimonas yamalensis sp. nov., a cold-adapted diazotrophic bacterium from a cold permafrost brine.</title>
        <authorList>
            <person name="Shcherbakova V."/>
            <person name="Chuvilskaya N."/>
            <person name="Rivkina E."/>
            <person name="Demidov N."/>
            <person name="Uchaeva V."/>
            <person name="Suetin S."/>
            <person name="Suzina N."/>
            <person name="Gilichinsky D."/>
        </authorList>
    </citation>
    <scope>NUCLEOTIDE SEQUENCE [LARGE SCALE GENOMIC DNA]</scope>
    <source>
        <strain evidence="1 2">C7</strain>
    </source>
</reference>
<evidence type="ECO:0000313" key="1">
    <source>
        <dbReference type="EMBL" id="MFM2485075.1"/>
    </source>
</evidence>
<sequence>MDPANISELMRASAADAVHFAEEQQITTLDYSISSLADVELLLIPLRSDSINDKMLFTLSYMFGAYMGEIFIQNYGGHWFHQEEQGGEPPQTFVIRDPYSYAFPGIVYQYLINNEQYSLVDYFQKIHQQYS</sequence>
<dbReference type="Proteomes" id="UP001629953">
    <property type="component" value="Unassembled WGS sequence"/>
</dbReference>
<proteinExistence type="predicted"/>
<comment type="caution">
    <text evidence="1">The sequence shown here is derived from an EMBL/GenBank/DDBJ whole genome shotgun (WGS) entry which is preliminary data.</text>
</comment>
<dbReference type="RefSeq" id="WP_408623292.1">
    <property type="nucleotide sequence ID" value="NZ_JBEQCT010000003.1"/>
</dbReference>
<accession>A0ABW9G5Y1</accession>